<dbReference type="Pfam" id="PF00701">
    <property type="entry name" value="DHDPS"/>
    <property type="match status" value="1"/>
</dbReference>
<evidence type="ECO:0000256" key="12">
    <source>
        <dbReference type="HAMAP-Rule" id="MF_00418"/>
    </source>
</evidence>
<protein>
    <recommendedName>
        <fullName evidence="4 12">4-hydroxy-tetrahydrodipicolinate synthase</fullName>
        <shortName evidence="12">HTPA synthase</shortName>
        <ecNumber evidence="4 12">4.3.3.7</ecNumber>
    </recommendedName>
</protein>
<dbReference type="InterPro" id="IPR002220">
    <property type="entry name" value="DapA-like"/>
</dbReference>
<evidence type="ECO:0000256" key="10">
    <source>
        <dbReference type="ARBA" id="ARBA00023270"/>
    </source>
</evidence>
<feature type="active site" description="Schiff-base intermediate with substrate" evidence="12 14">
    <location>
        <position position="162"/>
    </location>
</feature>
<comment type="caution">
    <text evidence="12">Lacks conserved residue(s) required for the propagation of feature annotation.</text>
</comment>
<dbReference type="EMBL" id="FNDG01000020">
    <property type="protein sequence ID" value="SDI61402.1"/>
    <property type="molecule type" value="Genomic_DNA"/>
</dbReference>
<evidence type="ECO:0000256" key="8">
    <source>
        <dbReference type="ARBA" id="ARBA00023154"/>
    </source>
</evidence>
<comment type="subcellular location">
    <subcellularLocation>
        <location evidence="12">Cytoplasm</location>
    </subcellularLocation>
</comment>
<evidence type="ECO:0000256" key="14">
    <source>
        <dbReference type="PIRSR" id="PIRSR001365-1"/>
    </source>
</evidence>
<keyword evidence="9 12" id="KW-0456">Lyase</keyword>
<dbReference type="EC" id="4.3.3.7" evidence="4 12"/>
<evidence type="ECO:0000256" key="7">
    <source>
        <dbReference type="ARBA" id="ARBA00022915"/>
    </source>
</evidence>
<dbReference type="PROSITE" id="PS00666">
    <property type="entry name" value="DHDPS_2"/>
    <property type="match status" value="1"/>
</dbReference>
<dbReference type="UniPathway" id="UPA00034">
    <property type="reaction ID" value="UER00017"/>
</dbReference>
<proteinExistence type="inferred from homology"/>
<evidence type="ECO:0000256" key="2">
    <source>
        <dbReference type="ARBA" id="ARBA00005120"/>
    </source>
</evidence>
<keyword evidence="6 12" id="KW-0028">Amino-acid biosynthesis</keyword>
<evidence type="ECO:0000256" key="3">
    <source>
        <dbReference type="ARBA" id="ARBA00007592"/>
    </source>
</evidence>
<feature type="active site" description="Proton donor/acceptor" evidence="12 14">
    <location>
        <position position="134"/>
    </location>
</feature>
<sequence length="291" mass="30902">MKFHGIVPALVTPFNAAQEVDEPALAALIESLVAASVHGLFVLGTNGEFFALSDAEKVRIARLTVEIAAGRVPVIAGTGAFATRDVIELNRKMSDVGVQALSVITPFFNAVSQSELINHYQAIGDASDLPIMLYNIPAKTGMSIGVQAVATLSQHPQIKGIKDSAGNFDALVQMMRYRSDDFAVFAGTDSLIYWNLLAGGDGAVAATANALPHVVMEIWNQFQAGNHEAARAAQEALRPLRDAFALGTMPSVLKKATDLLNVPVGPCRAPTAALDEQTVHKLEGLLAAYQR</sequence>
<accession>A0A1G8M097</accession>
<dbReference type="InterPro" id="IPR013785">
    <property type="entry name" value="Aldolase_TIM"/>
</dbReference>
<gene>
    <name evidence="12" type="primary">dapA</name>
    <name evidence="16" type="ORF">SAMN05216588_12071</name>
</gene>
<comment type="similarity">
    <text evidence="3 12 13">Belongs to the DapA family.</text>
</comment>
<evidence type="ECO:0000313" key="17">
    <source>
        <dbReference type="Proteomes" id="UP000198606"/>
    </source>
</evidence>
<keyword evidence="10 12" id="KW-0704">Schiff base</keyword>
<reference evidence="16 17" key="1">
    <citation type="submission" date="2016-10" db="EMBL/GenBank/DDBJ databases">
        <authorList>
            <person name="de Groot N.N."/>
        </authorList>
    </citation>
    <scope>NUCLEOTIDE SEQUENCE [LARGE SCALE GENOMIC DNA]</scope>
    <source>
        <strain evidence="16 17">LMG 18387</strain>
    </source>
</reference>
<evidence type="ECO:0000256" key="15">
    <source>
        <dbReference type="PIRSR" id="PIRSR001365-2"/>
    </source>
</evidence>
<keyword evidence="5 12" id="KW-0963">Cytoplasm</keyword>
<evidence type="ECO:0000256" key="9">
    <source>
        <dbReference type="ARBA" id="ARBA00023239"/>
    </source>
</evidence>
<evidence type="ECO:0000256" key="4">
    <source>
        <dbReference type="ARBA" id="ARBA00012086"/>
    </source>
</evidence>
<organism evidence="16 17">
    <name type="scientific">Phytopseudomonas flavescens</name>
    <dbReference type="NCBI Taxonomy" id="29435"/>
    <lineage>
        <taxon>Bacteria</taxon>
        <taxon>Pseudomonadati</taxon>
        <taxon>Pseudomonadota</taxon>
        <taxon>Gammaproteobacteria</taxon>
        <taxon>Pseudomonadales</taxon>
        <taxon>Pseudomonadaceae</taxon>
        <taxon>Phytopseudomonas</taxon>
    </lineage>
</organism>
<evidence type="ECO:0000256" key="1">
    <source>
        <dbReference type="ARBA" id="ARBA00003294"/>
    </source>
</evidence>
<dbReference type="Proteomes" id="UP000198606">
    <property type="component" value="Unassembled WGS sequence"/>
</dbReference>
<evidence type="ECO:0000256" key="5">
    <source>
        <dbReference type="ARBA" id="ARBA00022490"/>
    </source>
</evidence>
<comment type="caution">
    <text evidence="12">Was originally thought to be a dihydrodipicolinate synthase (DHDPS), catalyzing the condensation of (S)-aspartate-beta-semialdehyde [(S)-ASA] and pyruvate to dihydrodipicolinate (DHDP). However, it was shown in E.coli that the product of the enzymatic reaction is not dihydrodipicolinate but in fact (4S)-4-hydroxy-2,3,4,5-tetrahydro-(2S)-dipicolinic acid (HTPA), and that the consecutive dehydration reaction leading to DHDP is not spontaneous but catalyzed by DapB.</text>
</comment>
<keyword evidence="8 12" id="KW-0457">Lysine biosynthesis</keyword>
<evidence type="ECO:0000256" key="11">
    <source>
        <dbReference type="ARBA" id="ARBA00047836"/>
    </source>
</evidence>
<dbReference type="InterPro" id="IPR020625">
    <property type="entry name" value="Schiff_base-form_aldolases_AS"/>
</dbReference>
<name>A0A1G8M097_9GAMM</name>
<dbReference type="PRINTS" id="PR00146">
    <property type="entry name" value="DHPICSNTHASE"/>
</dbReference>
<dbReference type="GO" id="GO:0008840">
    <property type="term" value="F:4-hydroxy-tetrahydrodipicolinate synthase activity"/>
    <property type="evidence" value="ECO:0007669"/>
    <property type="project" value="UniProtKB-UniRule"/>
</dbReference>
<evidence type="ECO:0000256" key="6">
    <source>
        <dbReference type="ARBA" id="ARBA00022605"/>
    </source>
</evidence>
<comment type="function">
    <text evidence="1 12">Catalyzes the condensation of (S)-aspartate-beta-semialdehyde [(S)-ASA] and pyruvate to 4-hydroxy-tetrahydrodipicolinate (HTPA).</text>
</comment>
<dbReference type="STRING" id="29435.SAMN05216588_12071"/>
<dbReference type="AlphaFoldDB" id="A0A1G8M097"/>
<dbReference type="NCBIfam" id="TIGR00674">
    <property type="entry name" value="dapA"/>
    <property type="match status" value="1"/>
</dbReference>
<dbReference type="PANTHER" id="PTHR12128">
    <property type="entry name" value="DIHYDRODIPICOLINATE SYNTHASE"/>
    <property type="match status" value="1"/>
</dbReference>
<dbReference type="Gene3D" id="3.20.20.70">
    <property type="entry name" value="Aldolase class I"/>
    <property type="match status" value="1"/>
</dbReference>
<dbReference type="SMART" id="SM01130">
    <property type="entry name" value="DHDPS"/>
    <property type="match status" value="1"/>
</dbReference>
<comment type="pathway">
    <text evidence="2 12">Amino-acid biosynthesis; L-lysine biosynthesis via DAP pathway; (S)-tetrahydrodipicolinate from L-aspartate: step 3/4.</text>
</comment>
<dbReference type="GO" id="GO:0009089">
    <property type="term" value="P:lysine biosynthetic process via diaminopimelate"/>
    <property type="evidence" value="ECO:0007669"/>
    <property type="project" value="UniProtKB-UniRule"/>
</dbReference>
<dbReference type="PIRSF" id="PIRSF001365">
    <property type="entry name" value="DHDPS"/>
    <property type="match status" value="1"/>
</dbReference>
<feature type="binding site" evidence="12 15">
    <location>
        <position position="204"/>
    </location>
    <ligand>
        <name>pyruvate</name>
        <dbReference type="ChEBI" id="CHEBI:15361"/>
    </ligand>
</feature>
<dbReference type="GO" id="GO:0005737">
    <property type="term" value="C:cytoplasm"/>
    <property type="evidence" value="ECO:0007669"/>
    <property type="project" value="UniProtKB-SubCell"/>
</dbReference>
<feature type="site" description="Part of a proton relay during catalysis" evidence="12">
    <location>
        <position position="45"/>
    </location>
</feature>
<comment type="subunit">
    <text evidence="12">Homotetramer; dimer of dimers.</text>
</comment>
<dbReference type="HAMAP" id="MF_00418">
    <property type="entry name" value="DapA"/>
    <property type="match status" value="1"/>
</dbReference>
<dbReference type="RefSeq" id="WP_084307959.1">
    <property type="nucleotide sequence ID" value="NZ_FNDG01000020.1"/>
</dbReference>
<dbReference type="PANTHER" id="PTHR12128:SF66">
    <property type="entry name" value="4-HYDROXY-2-OXOGLUTARATE ALDOLASE, MITOCHONDRIAL"/>
    <property type="match status" value="1"/>
</dbReference>
<evidence type="ECO:0000256" key="13">
    <source>
        <dbReference type="PIRNR" id="PIRNR001365"/>
    </source>
</evidence>
<dbReference type="GO" id="GO:0019877">
    <property type="term" value="P:diaminopimelate biosynthetic process"/>
    <property type="evidence" value="ECO:0007669"/>
    <property type="project" value="UniProtKB-UniRule"/>
</dbReference>
<dbReference type="SUPFAM" id="SSF51569">
    <property type="entry name" value="Aldolase"/>
    <property type="match status" value="1"/>
</dbReference>
<dbReference type="InterPro" id="IPR005263">
    <property type="entry name" value="DapA"/>
</dbReference>
<dbReference type="CDD" id="cd00408">
    <property type="entry name" value="DHDPS-like"/>
    <property type="match status" value="1"/>
</dbReference>
<evidence type="ECO:0000313" key="16">
    <source>
        <dbReference type="EMBL" id="SDI61402.1"/>
    </source>
</evidence>
<keyword evidence="7 12" id="KW-0220">Diaminopimelate biosynthesis</keyword>
<comment type="catalytic activity">
    <reaction evidence="11 12">
        <text>L-aspartate 4-semialdehyde + pyruvate = (2S,4S)-4-hydroxy-2,3,4,5-tetrahydrodipicolinate + H2O + H(+)</text>
        <dbReference type="Rhea" id="RHEA:34171"/>
        <dbReference type="ChEBI" id="CHEBI:15361"/>
        <dbReference type="ChEBI" id="CHEBI:15377"/>
        <dbReference type="ChEBI" id="CHEBI:15378"/>
        <dbReference type="ChEBI" id="CHEBI:67139"/>
        <dbReference type="ChEBI" id="CHEBI:537519"/>
        <dbReference type="EC" id="4.3.3.7"/>
    </reaction>
</comment>